<comment type="caution">
    <text evidence="6">The sequence shown here is derived from an EMBL/GenBank/DDBJ whole genome shotgun (WGS) entry which is preliminary data.</text>
</comment>
<dbReference type="Gene3D" id="3.40.630.190">
    <property type="entry name" value="LCP protein"/>
    <property type="match status" value="1"/>
</dbReference>
<keyword evidence="3" id="KW-0812">Transmembrane</keyword>
<evidence type="ECO:0000313" key="6">
    <source>
        <dbReference type="EMBL" id="GGM83996.1"/>
    </source>
</evidence>
<dbReference type="PANTHER" id="PTHR33392">
    <property type="entry name" value="POLYISOPRENYL-TEICHOIC ACID--PEPTIDOGLYCAN TEICHOIC ACID TRANSFERASE TAGU"/>
    <property type="match status" value="1"/>
</dbReference>
<keyword evidence="3" id="KW-0472">Membrane</keyword>
<sequence length="513" mass="53983">MEGRTLPVGVVHTRPSAAFRAFLVTGKIFVALVSTAVLLITSYGWNRLRTANDGIVKTEVISEELTQQGPKPLDGAIDILLVGMDSRTDAQGNPLSEEVLAMLNGGVADGEQNTDTMILVHIPVDGTRAVAISFPRDSYVEMADGFGKHKLNSAFARQRNTVDQELRAQGVTDEARIRTESMAAGRKTLIKTIESMSGGAVRVDRYAEVNLASFYEVTKAIGGVEVCLREPTQDRDSGANFKAGQQTIEGAAALSFVRQRQNLPGGDLDRIVRQQVFIGALAKKVLSTGTLTDTSKLNGLVEAVQKSVILSSGWDITTFAEQMQGLVGGNFEFKTIPVGDPTDTYSDGNVLPVNPAQVRKFLTSLASDKGTSSAPPTTSTTLPAPPNSSITVQVFNAAGVQGLASDVMNTLTAKGFQRGSVASAAQNSDTTVVRYATGEEGSARKVAAELGPNIGVEEDASVRKGQIQVFVGGDYQARDDTEDVDPQGAPGTSTAASSSSTPPITAGGLVCVN</sequence>
<feature type="compositionally biased region" description="Low complexity" evidence="2">
    <location>
        <begin position="488"/>
        <end position="508"/>
    </location>
</feature>
<feature type="domain" description="LytR/CpsA/Psr regulator C-terminal" evidence="5">
    <location>
        <begin position="389"/>
        <end position="475"/>
    </location>
</feature>
<dbReference type="Proteomes" id="UP000597656">
    <property type="component" value="Unassembled WGS sequence"/>
</dbReference>
<evidence type="ECO:0000313" key="7">
    <source>
        <dbReference type="Proteomes" id="UP000597656"/>
    </source>
</evidence>
<dbReference type="PANTHER" id="PTHR33392:SF6">
    <property type="entry name" value="POLYISOPRENYL-TEICHOIC ACID--PEPTIDOGLYCAN TEICHOIC ACID TRANSFERASE TAGU"/>
    <property type="match status" value="1"/>
</dbReference>
<dbReference type="Pfam" id="PF13399">
    <property type="entry name" value="LytR_C"/>
    <property type="match status" value="1"/>
</dbReference>
<evidence type="ECO:0000259" key="4">
    <source>
        <dbReference type="Pfam" id="PF03816"/>
    </source>
</evidence>
<dbReference type="Gene3D" id="3.30.70.2390">
    <property type="match status" value="1"/>
</dbReference>
<dbReference type="InterPro" id="IPR027381">
    <property type="entry name" value="LytR/CpsA/Psr_C"/>
</dbReference>
<evidence type="ECO:0000256" key="2">
    <source>
        <dbReference type="SAM" id="MobiDB-lite"/>
    </source>
</evidence>
<feature type="compositionally biased region" description="Low complexity" evidence="2">
    <location>
        <begin position="371"/>
        <end position="382"/>
    </location>
</feature>
<feature type="region of interest" description="Disordered" evidence="2">
    <location>
        <begin position="475"/>
        <end position="508"/>
    </location>
</feature>
<name>A0ABQ2HNR4_9PSEU</name>
<evidence type="ECO:0000259" key="5">
    <source>
        <dbReference type="Pfam" id="PF13399"/>
    </source>
</evidence>
<dbReference type="InterPro" id="IPR050922">
    <property type="entry name" value="LytR/CpsA/Psr_CW_biosynth"/>
</dbReference>
<feature type="transmembrane region" description="Helical" evidence="3">
    <location>
        <begin position="21"/>
        <end position="45"/>
    </location>
</feature>
<comment type="similarity">
    <text evidence="1">Belongs to the LytR/CpsA/Psr (LCP) family.</text>
</comment>
<dbReference type="NCBIfam" id="TIGR00350">
    <property type="entry name" value="lytR_cpsA_psr"/>
    <property type="match status" value="1"/>
</dbReference>
<proteinExistence type="inferred from homology"/>
<dbReference type="Pfam" id="PF03816">
    <property type="entry name" value="LytR_cpsA_psr"/>
    <property type="match status" value="1"/>
</dbReference>
<feature type="region of interest" description="Disordered" evidence="2">
    <location>
        <begin position="367"/>
        <end position="386"/>
    </location>
</feature>
<feature type="domain" description="Cell envelope-related transcriptional attenuator" evidence="4">
    <location>
        <begin position="113"/>
        <end position="286"/>
    </location>
</feature>
<reference evidence="7" key="1">
    <citation type="journal article" date="2019" name="Int. J. Syst. Evol. Microbiol.">
        <title>The Global Catalogue of Microorganisms (GCM) 10K type strain sequencing project: providing services to taxonomists for standard genome sequencing and annotation.</title>
        <authorList>
            <consortium name="The Broad Institute Genomics Platform"/>
            <consortium name="The Broad Institute Genome Sequencing Center for Infectious Disease"/>
            <person name="Wu L."/>
            <person name="Ma J."/>
        </authorList>
    </citation>
    <scope>NUCLEOTIDE SEQUENCE [LARGE SCALE GENOMIC DNA]</scope>
    <source>
        <strain evidence="7">CGMCC 4.7319</strain>
    </source>
</reference>
<evidence type="ECO:0000256" key="3">
    <source>
        <dbReference type="SAM" id="Phobius"/>
    </source>
</evidence>
<keyword evidence="7" id="KW-1185">Reference proteome</keyword>
<dbReference type="EMBL" id="BMNC01000002">
    <property type="protein sequence ID" value="GGM83996.1"/>
    <property type="molecule type" value="Genomic_DNA"/>
</dbReference>
<evidence type="ECO:0000256" key="1">
    <source>
        <dbReference type="ARBA" id="ARBA00006068"/>
    </source>
</evidence>
<gene>
    <name evidence="6" type="ORF">GCM10011609_20120</name>
</gene>
<protein>
    <submittedName>
        <fullName evidence="6">LytTR family transcriptional regulator</fullName>
    </submittedName>
</protein>
<organism evidence="6 7">
    <name type="scientific">Lentzea pudingi</name>
    <dbReference type="NCBI Taxonomy" id="1789439"/>
    <lineage>
        <taxon>Bacteria</taxon>
        <taxon>Bacillati</taxon>
        <taxon>Actinomycetota</taxon>
        <taxon>Actinomycetes</taxon>
        <taxon>Pseudonocardiales</taxon>
        <taxon>Pseudonocardiaceae</taxon>
        <taxon>Lentzea</taxon>
    </lineage>
</organism>
<accession>A0ABQ2HNR4</accession>
<dbReference type="InterPro" id="IPR004474">
    <property type="entry name" value="LytR_CpsA_psr"/>
</dbReference>
<keyword evidence="3" id="KW-1133">Transmembrane helix</keyword>